<gene>
    <name evidence="3" type="ORF">BE17_44435</name>
</gene>
<keyword evidence="2" id="KW-0812">Transmembrane</keyword>
<accession>A0A150RYT6</accession>
<keyword evidence="2" id="KW-1133">Transmembrane helix</keyword>
<sequence length="115" mass="12140">MTEGEVDATQARDGRESARESGRESGRERVNDTLGRLDATEVTRAVSSFARENPHVALAAAAGLGFLLGGGLTPRVLSRLGSFATKSYVKNTLAQAFEGLLDEQARSQGQFGSSP</sequence>
<protein>
    <submittedName>
        <fullName evidence="3">Uncharacterized protein</fullName>
    </submittedName>
</protein>
<feature type="transmembrane region" description="Helical" evidence="2">
    <location>
        <begin position="56"/>
        <end position="77"/>
    </location>
</feature>
<keyword evidence="2" id="KW-0472">Membrane</keyword>
<organism evidence="3 4">
    <name type="scientific">Sorangium cellulosum</name>
    <name type="common">Polyangium cellulosum</name>
    <dbReference type="NCBI Taxonomy" id="56"/>
    <lineage>
        <taxon>Bacteria</taxon>
        <taxon>Pseudomonadati</taxon>
        <taxon>Myxococcota</taxon>
        <taxon>Polyangia</taxon>
        <taxon>Polyangiales</taxon>
        <taxon>Polyangiaceae</taxon>
        <taxon>Sorangium</taxon>
    </lineage>
</organism>
<proteinExistence type="predicted"/>
<comment type="caution">
    <text evidence="3">The sequence shown here is derived from an EMBL/GenBank/DDBJ whole genome shotgun (WGS) entry which is preliminary data.</text>
</comment>
<dbReference type="EMBL" id="JEMB01001750">
    <property type="protein sequence ID" value="KYF85280.1"/>
    <property type="molecule type" value="Genomic_DNA"/>
</dbReference>
<reference evidence="3 4" key="1">
    <citation type="submission" date="2014-02" db="EMBL/GenBank/DDBJ databases">
        <title>The small core and large imbalanced accessory genome model reveals a collaborative survival strategy of Sorangium cellulosum strains in nature.</title>
        <authorList>
            <person name="Han K."/>
            <person name="Peng R."/>
            <person name="Blom J."/>
            <person name="Li Y.-Z."/>
        </authorList>
    </citation>
    <scope>NUCLEOTIDE SEQUENCE [LARGE SCALE GENOMIC DNA]</scope>
    <source>
        <strain evidence="3 4">So0011-07</strain>
    </source>
</reference>
<evidence type="ECO:0000256" key="2">
    <source>
        <dbReference type="SAM" id="Phobius"/>
    </source>
</evidence>
<evidence type="ECO:0000313" key="4">
    <source>
        <dbReference type="Proteomes" id="UP000075635"/>
    </source>
</evidence>
<evidence type="ECO:0000256" key="1">
    <source>
        <dbReference type="SAM" id="MobiDB-lite"/>
    </source>
</evidence>
<name>A0A150RYT6_SORCE</name>
<dbReference type="AlphaFoldDB" id="A0A150RYT6"/>
<feature type="compositionally biased region" description="Basic and acidic residues" evidence="1">
    <location>
        <begin position="10"/>
        <end position="31"/>
    </location>
</feature>
<feature type="region of interest" description="Disordered" evidence="1">
    <location>
        <begin position="1"/>
        <end position="35"/>
    </location>
</feature>
<dbReference type="Proteomes" id="UP000075635">
    <property type="component" value="Unassembled WGS sequence"/>
</dbReference>
<evidence type="ECO:0000313" key="3">
    <source>
        <dbReference type="EMBL" id="KYF85280.1"/>
    </source>
</evidence>